<proteinExistence type="predicted"/>
<feature type="region of interest" description="Disordered" evidence="1">
    <location>
        <begin position="1"/>
        <end position="31"/>
    </location>
</feature>
<keyword evidence="3" id="KW-1185">Reference proteome</keyword>
<organism evidence="2 3">
    <name type="scientific">Streptosporangium jomthongense</name>
    <dbReference type="NCBI Taxonomy" id="1193683"/>
    <lineage>
        <taxon>Bacteria</taxon>
        <taxon>Bacillati</taxon>
        <taxon>Actinomycetota</taxon>
        <taxon>Actinomycetes</taxon>
        <taxon>Streptosporangiales</taxon>
        <taxon>Streptosporangiaceae</taxon>
        <taxon>Streptosporangium</taxon>
    </lineage>
</organism>
<evidence type="ECO:0000256" key="1">
    <source>
        <dbReference type="SAM" id="MobiDB-lite"/>
    </source>
</evidence>
<dbReference type="Proteomes" id="UP001595698">
    <property type="component" value="Unassembled WGS sequence"/>
</dbReference>
<comment type="caution">
    <text evidence="2">The sequence shown here is derived from an EMBL/GenBank/DDBJ whole genome shotgun (WGS) entry which is preliminary data.</text>
</comment>
<gene>
    <name evidence="2" type="ORF">ACFOYY_41465</name>
</gene>
<dbReference type="RefSeq" id="WP_362785157.1">
    <property type="nucleotide sequence ID" value="NZ_JBHSBC010000065.1"/>
</dbReference>
<reference evidence="3" key="1">
    <citation type="journal article" date="2019" name="Int. J. Syst. Evol. Microbiol.">
        <title>The Global Catalogue of Microorganisms (GCM) 10K type strain sequencing project: providing services to taxonomists for standard genome sequencing and annotation.</title>
        <authorList>
            <consortium name="The Broad Institute Genomics Platform"/>
            <consortium name="The Broad Institute Genome Sequencing Center for Infectious Disease"/>
            <person name="Wu L."/>
            <person name="Ma J."/>
        </authorList>
    </citation>
    <scope>NUCLEOTIDE SEQUENCE [LARGE SCALE GENOMIC DNA]</scope>
    <source>
        <strain evidence="3">TBRC 7912</strain>
    </source>
</reference>
<dbReference type="Gene3D" id="3.10.180.80">
    <property type="entry name" value="Uncharacterised protein PF07063, DUF1338"/>
    <property type="match status" value="1"/>
</dbReference>
<accession>A0ABV8FGE8</accession>
<evidence type="ECO:0000313" key="2">
    <source>
        <dbReference type="EMBL" id="MFC3986659.1"/>
    </source>
</evidence>
<sequence length="64" mass="6879">MRRAGSPRSTAGIFASSLTGEGRSDASQRASVRDASWLRDALGRELHDPYALYEAERAAGGVNR</sequence>
<dbReference type="EMBL" id="JBHSBC010000065">
    <property type="protein sequence ID" value="MFC3986659.1"/>
    <property type="molecule type" value="Genomic_DNA"/>
</dbReference>
<name>A0ABV8FGE8_9ACTN</name>
<evidence type="ECO:0000313" key="3">
    <source>
        <dbReference type="Proteomes" id="UP001595698"/>
    </source>
</evidence>
<protein>
    <submittedName>
        <fullName evidence="2">Uncharacterized protein</fullName>
    </submittedName>
</protein>